<sequence>MVCDSPVKGLDGGDRSLKVERYSSCGKMLQGQEEATRPLRVNPCKMKPRYHFEKETKRCNKLSRVTVCFSIPQNLKGLEIVRSIGGGVFILLSLREFS</sequence>
<dbReference type="AlphaFoldDB" id="A0A816JM48"/>
<evidence type="ECO:0000313" key="1">
    <source>
        <dbReference type="EMBL" id="CAF1845724.1"/>
    </source>
</evidence>
<reference evidence="1" key="1">
    <citation type="submission" date="2021-01" db="EMBL/GenBank/DDBJ databases">
        <authorList>
            <consortium name="Genoscope - CEA"/>
            <person name="William W."/>
        </authorList>
    </citation>
    <scope>NUCLEOTIDE SEQUENCE</scope>
</reference>
<name>A0A816JM48_BRANA</name>
<organism evidence="1">
    <name type="scientific">Brassica napus</name>
    <name type="common">Rape</name>
    <dbReference type="NCBI Taxonomy" id="3708"/>
    <lineage>
        <taxon>Eukaryota</taxon>
        <taxon>Viridiplantae</taxon>
        <taxon>Streptophyta</taxon>
        <taxon>Embryophyta</taxon>
        <taxon>Tracheophyta</taxon>
        <taxon>Spermatophyta</taxon>
        <taxon>Magnoliopsida</taxon>
        <taxon>eudicotyledons</taxon>
        <taxon>Gunneridae</taxon>
        <taxon>Pentapetalae</taxon>
        <taxon>rosids</taxon>
        <taxon>malvids</taxon>
        <taxon>Brassicales</taxon>
        <taxon>Brassicaceae</taxon>
        <taxon>Brassiceae</taxon>
        <taxon>Brassica</taxon>
    </lineage>
</organism>
<protein>
    <submittedName>
        <fullName evidence="1">(rape) hypothetical protein</fullName>
    </submittedName>
</protein>
<accession>A0A816JM48</accession>
<proteinExistence type="predicted"/>
<dbReference type="EMBL" id="HG994368">
    <property type="protein sequence ID" value="CAF1845724.1"/>
    <property type="molecule type" value="Genomic_DNA"/>
</dbReference>
<dbReference type="Proteomes" id="UP001295469">
    <property type="component" value="Chromosome C04"/>
</dbReference>
<gene>
    <name evidence="1" type="ORF">DARMORV10_C04P32430.1</name>
</gene>